<dbReference type="InterPro" id="IPR006426">
    <property type="entry name" value="Asn_synth_AEB"/>
</dbReference>
<dbReference type="GO" id="GO:0005524">
    <property type="term" value="F:ATP binding"/>
    <property type="evidence" value="ECO:0007669"/>
    <property type="project" value="UniProtKB-KW"/>
</dbReference>
<dbReference type="InterPro" id="IPR001962">
    <property type="entry name" value="Asn_synthase"/>
</dbReference>
<dbReference type="InterPro" id="IPR029055">
    <property type="entry name" value="Ntn_hydrolases_N"/>
</dbReference>
<dbReference type="GO" id="GO:0006529">
    <property type="term" value="P:asparagine biosynthetic process"/>
    <property type="evidence" value="ECO:0007669"/>
    <property type="project" value="UniProtKB-KW"/>
</dbReference>
<dbReference type="GO" id="GO:0004066">
    <property type="term" value="F:asparagine synthase (glutamine-hydrolyzing) activity"/>
    <property type="evidence" value="ECO:0007669"/>
    <property type="project" value="UniProtKB-EC"/>
</dbReference>
<evidence type="ECO:0000256" key="8">
    <source>
        <dbReference type="ARBA" id="ARBA00048741"/>
    </source>
</evidence>
<feature type="site" description="Important for beta-aspartyl-AMP intermediate formation" evidence="10">
    <location>
        <position position="382"/>
    </location>
</feature>
<evidence type="ECO:0000256" key="6">
    <source>
        <dbReference type="ARBA" id="ARBA00022888"/>
    </source>
</evidence>
<dbReference type="CDD" id="cd00712">
    <property type="entry name" value="AsnB"/>
    <property type="match status" value="1"/>
</dbReference>
<evidence type="ECO:0000256" key="1">
    <source>
        <dbReference type="ARBA" id="ARBA00005187"/>
    </source>
</evidence>
<keyword evidence="6" id="KW-0028">Amino-acid biosynthesis</keyword>
<feature type="binding site" evidence="9">
    <location>
        <position position="293"/>
    </location>
    <ligand>
        <name>ATP</name>
        <dbReference type="ChEBI" id="CHEBI:30616"/>
    </ligand>
</feature>
<feature type="binding site" evidence="9">
    <location>
        <position position="263"/>
    </location>
    <ligand>
        <name>ATP</name>
        <dbReference type="ChEBI" id="CHEBI:30616"/>
    </ligand>
</feature>
<evidence type="ECO:0000256" key="9">
    <source>
        <dbReference type="PIRSR" id="PIRSR001589-2"/>
    </source>
</evidence>
<gene>
    <name evidence="12" type="primary">asnB</name>
    <name evidence="12" type="ORF">AB5J48_09125</name>
</gene>
<accession>A0AB39NMJ0</accession>
<dbReference type="Pfam" id="PF00733">
    <property type="entry name" value="Asn_synthase"/>
    <property type="match status" value="1"/>
</dbReference>
<dbReference type="SUPFAM" id="SSF52402">
    <property type="entry name" value="Adenine nucleotide alpha hydrolases-like"/>
    <property type="match status" value="1"/>
</dbReference>
<proteinExistence type="inferred from homology"/>
<keyword evidence="7" id="KW-0315">Glutamine amidotransferase</keyword>
<name>A0AB39NMJ0_9ACTN</name>
<keyword evidence="5 9" id="KW-0067">ATP-binding</keyword>
<comment type="pathway">
    <text evidence="1">Amino-acid biosynthesis; L-asparagine biosynthesis; L-asparagine from L-aspartate (L-Gln route): step 1/1.</text>
</comment>
<dbReference type="Gene3D" id="3.60.20.10">
    <property type="entry name" value="Glutamine Phosphoribosylpyrophosphate, subunit 1, domain 1"/>
    <property type="match status" value="1"/>
</dbReference>
<comment type="similarity">
    <text evidence="2">Belongs to the asparagine synthetase family.</text>
</comment>
<sequence length="618" mass="68813">MSGITGWVDWSRDLTRERGTVLAMAATMALRGPDGEGVWTGPRAALGHRRLAVFDLEGGGRQPVALEHDGETVAVAAHSGSLLNHAELRATLSRRGHRFRSGGDTETLLHAYLEWGAACVQRLEGTFAGVVWDARREELFLVRDRLGVEPLLYYPTPTGLIFGSEAKAVLAHPSVRAEVDAEGLQEIFTYSGTPHVAPFRGMHRLRAGHHLVASAGGIRRTRYWGVDAAEHTDDLDTTVDTVRGLLEESVERNLRTEAPVGSLLSGGLDSSGVVGLADRELRRSGRRIRTFTVDFARHEENFRATETRQSPDAPYAADVVRHLGTDHTSVVVDPAELSDEVARWQVLRAKDYPTPLGDMNTSLYLLARAVSERDTKVVLTGEAADSLFHGVAWNRDPVESDMGTFPWVARGVVRDDAKGLGCGLFDESLLKDLAPLDYAAQRYRESVAEAPHLPGMSARERHMRELCWVHLTNFMENQNGHTERLFKAVGLEVRMPYCDHRLVQYAYNLPWDLQNFDGREKSLLRAAVRHVLPKSVVERRKTPYPVTLDPGYERALRTEMRALLDDPGNPVLPLLDVAAVRATLEDPEGLNRWARRANVELPLQLNTWLIRYGVRLVL</sequence>
<dbReference type="InterPro" id="IPR014729">
    <property type="entry name" value="Rossmann-like_a/b/a_fold"/>
</dbReference>
<dbReference type="Gene3D" id="3.40.50.620">
    <property type="entry name" value="HUPs"/>
    <property type="match status" value="1"/>
</dbReference>
<protein>
    <recommendedName>
        <fullName evidence="3">asparagine synthase (glutamine-hydrolyzing)</fullName>
        <ecNumber evidence="3">6.3.5.4</ecNumber>
    </recommendedName>
</protein>
<dbReference type="SUPFAM" id="SSF56235">
    <property type="entry name" value="N-terminal nucleophile aminohydrolases (Ntn hydrolases)"/>
    <property type="match status" value="1"/>
</dbReference>
<evidence type="ECO:0000256" key="2">
    <source>
        <dbReference type="ARBA" id="ARBA00005752"/>
    </source>
</evidence>
<feature type="binding site" evidence="9">
    <location>
        <position position="104"/>
    </location>
    <ligand>
        <name>L-glutamine</name>
        <dbReference type="ChEBI" id="CHEBI:58359"/>
    </ligand>
</feature>
<dbReference type="NCBIfam" id="TIGR01536">
    <property type="entry name" value="asn_synth_AEB"/>
    <property type="match status" value="1"/>
</dbReference>
<evidence type="ECO:0000256" key="4">
    <source>
        <dbReference type="ARBA" id="ARBA00022741"/>
    </source>
</evidence>
<dbReference type="PROSITE" id="PS51278">
    <property type="entry name" value="GATASE_TYPE_2"/>
    <property type="match status" value="1"/>
</dbReference>
<dbReference type="PANTHER" id="PTHR43284">
    <property type="entry name" value="ASPARAGINE SYNTHETASE (GLUTAMINE-HYDROLYZING)"/>
    <property type="match status" value="1"/>
</dbReference>
<dbReference type="RefSeq" id="WP_006130537.1">
    <property type="nucleotide sequence ID" value="NZ_CP163433.1"/>
</dbReference>
<dbReference type="Pfam" id="PF13522">
    <property type="entry name" value="GATase_6"/>
    <property type="match status" value="1"/>
</dbReference>
<comment type="catalytic activity">
    <reaction evidence="8">
        <text>L-aspartate + L-glutamine + ATP + H2O = L-asparagine + L-glutamate + AMP + diphosphate + H(+)</text>
        <dbReference type="Rhea" id="RHEA:12228"/>
        <dbReference type="ChEBI" id="CHEBI:15377"/>
        <dbReference type="ChEBI" id="CHEBI:15378"/>
        <dbReference type="ChEBI" id="CHEBI:29985"/>
        <dbReference type="ChEBI" id="CHEBI:29991"/>
        <dbReference type="ChEBI" id="CHEBI:30616"/>
        <dbReference type="ChEBI" id="CHEBI:33019"/>
        <dbReference type="ChEBI" id="CHEBI:58048"/>
        <dbReference type="ChEBI" id="CHEBI:58359"/>
        <dbReference type="ChEBI" id="CHEBI:456215"/>
        <dbReference type="EC" id="6.3.5.4"/>
    </reaction>
</comment>
<dbReference type="CDD" id="cd01991">
    <property type="entry name" value="Asn_synthase_B_C"/>
    <property type="match status" value="1"/>
</dbReference>
<dbReference type="EMBL" id="CP163433">
    <property type="protein sequence ID" value="XDQ18304.1"/>
    <property type="molecule type" value="Genomic_DNA"/>
</dbReference>
<dbReference type="PIRSF" id="PIRSF001589">
    <property type="entry name" value="Asn_synthetase_glu-h"/>
    <property type="match status" value="1"/>
</dbReference>
<evidence type="ECO:0000256" key="3">
    <source>
        <dbReference type="ARBA" id="ARBA00012737"/>
    </source>
</evidence>
<dbReference type="GO" id="GO:0005829">
    <property type="term" value="C:cytosol"/>
    <property type="evidence" value="ECO:0007669"/>
    <property type="project" value="TreeGrafter"/>
</dbReference>
<feature type="domain" description="Glutamine amidotransferase type-2" evidence="11">
    <location>
        <begin position="2"/>
        <end position="216"/>
    </location>
</feature>
<reference evidence="12" key="1">
    <citation type="submission" date="2024-07" db="EMBL/GenBank/DDBJ databases">
        <authorList>
            <person name="Yu S.T."/>
        </authorList>
    </citation>
    <scope>NUCLEOTIDE SEQUENCE</scope>
    <source>
        <strain evidence="12">R17</strain>
    </source>
</reference>
<keyword evidence="12" id="KW-0436">Ligase</keyword>
<keyword evidence="4 9" id="KW-0547">Nucleotide-binding</keyword>
<evidence type="ECO:0000256" key="5">
    <source>
        <dbReference type="ARBA" id="ARBA00022840"/>
    </source>
</evidence>
<dbReference type="InterPro" id="IPR033738">
    <property type="entry name" value="AsnB_N"/>
</dbReference>
<dbReference type="EC" id="6.3.5.4" evidence="3"/>
<dbReference type="AlphaFoldDB" id="A0AB39NMJ0"/>
<organism evidence="12">
    <name type="scientific">Streptomyces sp. R17</name>
    <dbReference type="NCBI Taxonomy" id="3238626"/>
    <lineage>
        <taxon>Bacteria</taxon>
        <taxon>Bacillati</taxon>
        <taxon>Actinomycetota</taxon>
        <taxon>Actinomycetes</taxon>
        <taxon>Kitasatosporales</taxon>
        <taxon>Streptomycetaceae</taxon>
        <taxon>Streptomyces</taxon>
    </lineage>
</organism>
<dbReference type="InterPro" id="IPR051786">
    <property type="entry name" value="ASN_synthetase/amidase"/>
</dbReference>
<evidence type="ECO:0000256" key="7">
    <source>
        <dbReference type="ARBA" id="ARBA00022962"/>
    </source>
</evidence>
<evidence type="ECO:0000256" key="10">
    <source>
        <dbReference type="PIRSR" id="PIRSR001589-3"/>
    </source>
</evidence>
<evidence type="ECO:0000259" key="11">
    <source>
        <dbReference type="PROSITE" id="PS51278"/>
    </source>
</evidence>
<dbReference type="InterPro" id="IPR017932">
    <property type="entry name" value="GATase_2_dom"/>
</dbReference>
<dbReference type="PANTHER" id="PTHR43284:SF1">
    <property type="entry name" value="ASPARAGINE SYNTHETASE"/>
    <property type="match status" value="1"/>
</dbReference>
<keyword evidence="6" id="KW-0061">Asparagine biosynthesis</keyword>
<evidence type="ECO:0000313" key="12">
    <source>
        <dbReference type="EMBL" id="XDQ18304.1"/>
    </source>
</evidence>